<dbReference type="Proteomes" id="UP001165427">
    <property type="component" value="Unassembled WGS sequence"/>
</dbReference>
<keyword evidence="2" id="KW-1185">Reference proteome</keyword>
<name>A0AA41UI54_9BACT</name>
<dbReference type="RefSeq" id="WP_246903148.1">
    <property type="nucleotide sequence ID" value="NZ_JALJRB010000003.1"/>
</dbReference>
<comment type="caution">
    <text evidence="1">The sequence shown here is derived from an EMBL/GenBank/DDBJ whole genome shotgun (WGS) entry which is preliminary data.</text>
</comment>
<proteinExistence type="predicted"/>
<gene>
    <name evidence="1" type="ORF">MRX98_03835</name>
</gene>
<evidence type="ECO:0008006" key="3">
    <source>
        <dbReference type="Google" id="ProtNLM"/>
    </source>
</evidence>
<accession>A0AA41UI54</accession>
<evidence type="ECO:0000313" key="1">
    <source>
        <dbReference type="EMBL" id="MCJ8499694.1"/>
    </source>
</evidence>
<dbReference type="EMBL" id="JALJRB010000003">
    <property type="protein sequence ID" value="MCJ8499694.1"/>
    <property type="molecule type" value="Genomic_DNA"/>
</dbReference>
<evidence type="ECO:0000313" key="2">
    <source>
        <dbReference type="Proteomes" id="UP001165427"/>
    </source>
</evidence>
<organism evidence="1 2">
    <name type="scientific">Desulfatitalea alkaliphila</name>
    <dbReference type="NCBI Taxonomy" id="2929485"/>
    <lineage>
        <taxon>Bacteria</taxon>
        <taxon>Pseudomonadati</taxon>
        <taxon>Thermodesulfobacteriota</taxon>
        <taxon>Desulfobacteria</taxon>
        <taxon>Desulfobacterales</taxon>
        <taxon>Desulfosarcinaceae</taxon>
        <taxon>Desulfatitalea</taxon>
    </lineage>
</organism>
<reference evidence="1" key="1">
    <citation type="submission" date="2022-04" db="EMBL/GenBank/DDBJ databases">
        <title>Desulfatitalea alkaliphila sp. nov., a novel anaerobic sulfate-reducing bacterium isolated from terrestrial mud volcano, Taman Peninsula, Russia.</title>
        <authorList>
            <person name="Khomyakova M.A."/>
            <person name="Merkel A.Y."/>
            <person name="Slobodkin A.I."/>
        </authorList>
    </citation>
    <scope>NUCLEOTIDE SEQUENCE</scope>
    <source>
        <strain evidence="1">M08but</strain>
    </source>
</reference>
<sequence>MRTRERLTFLLFIIALLLPAGCAAVRGTGLVDSSPAMVAECRFLGMVTETADAGQVSVFWARRSMLRAVTNRAAQLGATHLVWLHRTDNSAAAQAYHCSP</sequence>
<protein>
    <recommendedName>
        <fullName evidence="3">DUF4156 domain-containing protein</fullName>
    </recommendedName>
</protein>
<dbReference type="AlphaFoldDB" id="A0AA41UI54"/>